<feature type="domain" description="SUEL-type lectin" evidence="4">
    <location>
        <begin position="28"/>
        <end position="117"/>
    </location>
</feature>
<dbReference type="EMBL" id="AMQN01008635">
    <property type="status" value="NOT_ANNOTATED_CDS"/>
    <property type="molecule type" value="Genomic_DNA"/>
</dbReference>
<keyword evidence="3" id="KW-0732">Signal</keyword>
<dbReference type="CDD" id="cd22823">
    <property type="entry name" value="Gal_Rha_Lectin"/>
    <property type="match status" value="1"/>
</dbReference>
<dbReference type="Pfam" id="PF02140">
    <property type="entry name" value="SUEL_Lectin"/>
    <property type="match status" value="1"/>
</dbReference>
<evidence type="ECO:0000256" key="2">
    <source>
        <dbReference type="SAM" id="Phobius"/>
    </source>
</evidence>
<dbReference type="EnsemblMetazoa" id="CapteT222884">
    <property type="protein sequence ID" value="CapteP222884"/>
    <property type="gene ID" value="CapteG222884"/>
</dbReference>
<dbReference type="HOGENOM" id="CLU_029488_4_0_1"/>
<feature type="region of interest" description="Disordered" evidence="1">
    <location>
        <begin position="412"/>
        <end position="459"/>
    </location>
</feature>
<dbReference type="InterPro" id="IPR000922">
    <property type="entry name" value="Lectin_gal-bd_dom"/>
</dbReference>
<dbReference type="Proteomes" id="UP000014760">
    <property type="component" value="Unassembled WGS sequence"/>
</dbReference>
<dbReference type="PROSITE" id="PS50228">
    <property type="entry name" value="SUEL_LECTIN"/>
    <property type="match status" value="1"/>
</dbReference>
<evidence type="ECO:0000313" key="6">
    <source>
        <dbReference type="EnsemblMetazoa" id="CapteP222884"/>
    </source>
</evidence>
<proteinExistence type="predicted"/>
<evidence type="ECO:0000256" key="1">
    <source>
        <dbReference type="SAM" id="MobiDB-lite"/>
    </source>
</evidence>
<evidence type="ECO:0000313" key="5">
    <source>
        <dbReference type="EMBL" id="ELU02936.1"/>
    </source>
</evidence>
<reference evidence="7" key="1">
    <citation type="submission" date="2012-12" db="EMBL/GenBank/DDBJ databases">
        <authorList>
            <person name="Hellsten U."/>
            <person name="Grimwood J."/>
            <person name="Chapman J.A."/>
            <person name="Shapiro H."/>
            <person name="Aerts A."/>
            <person name="Otillar R.P."/>
            <person name="Terry A.Y."/>
            <person name="Boore J.L."/>
            <person name="Simakov O."/>
            <person name="Marletaz F."/>
            <person name="Cho S.-J."/>
            <person name="Edsinger-Gonzales E."/>
            <person name="Havlak P."/>
            <person name="Kuo D.-H."/>
            <person name="Larsson T."/>
            <person name="Lv J."/>
            <person name="Arendt D."/>
            <person name="Savage R."/>
            <person name="Osoegawa K."/>
            <person name="de Jong P."/>
            <person name="Lindberg D.R."/>
            <person name="Seaver E.C."/>
            <person name="Weisblat D.A."/>
            <person name="Putnam N.H."/>
            <person name="Grigoriev I.V."/>
            <person name="Rokhsar D.S."/>
        </authorList>
    </citation>
    <scope>NUCLEOTIDE SEQUENCE</scope>
    <source>
        <strain evidence="7">I ESC-2004</strain>
    </source>
</reference>
<dbReference type="InterPro" id="IPR043159">
    <property type="entry name" value="Lectin_gal-bd_sf"/>
</dbReference>
<keyword evidence="2" id="KW-0472">Membrane</keyword>
<feature type="transmembrane region" description="Helical" evidence="2">
    <location>
        <begin position="323"/>
        <end position="347"/>
    </location>
</feature>
<dbReference type="OMA" id="GIERICI"/>
<reference evidence="5 7" key="2">
    <citation type="journal article" date="2013" name="Nature">
        <title>Insights into bilaterian evolution from three spiralian genomes.</title>
        <authorList>
            <person name="Simakov O."/>
            <person name="Marletaz F."/>
            <person name="Cho S.J."/>
            <person name="Edsinger-Gonzales E."/>
            <person name="Havlak P."/>
            <person name="Hellsten U."/>
            <person name="Kuo D.H."/>
            <person name="Larsson T."/>
            <person name="Lv J."/>
            <person name="Arendt D."/>
            <person name="Savage R."/>
            <person name="Osoegawa K."/>
            <person name="de Jong P."/>
            <person name="Grimwood J."/>
            <person name="Chapman J.A."/>
            <person name="Shapiro H."/>
            <person name="Aerts A."/>
            <person name="Otillar R.P."/>
            <person name="Terry A.Y."/>
            <person name="Boore J.L."/>
            <person name="Grigoriev I.V."/>
            <person name="Lindberg D.R."/>
            <person name="Seaver E.C."/>
            <person name="Weisblat D.A."/>
            <person name="Putnam N.H."/>
            <person name="Rokhsar D.S."/>
        </authorList>
    </citation>
    <scope>NUCLEOTIDE SEQUENCE</scope>
    <source>
        <strain evidence="5 7">I ESC-2004</strain>
    </source>
</reference>
<dbReference type="GO" id="GO:0030246">
    <property type="term" value="F:carbohydrate binding"/>
    <property type="evidence" value="ECO:0007669"/>
    <property type="project" value="InterPro"/>
</dbReference>
<accession>R7UA22</accession>
<dbReference type="EMBL" id="KB303621">
    <property type="protein sequence ID" value="ELU02936.1"/>
    <property type="molecule type" value="Genomic_DNA"/>
</dbReference>
<protein>
    <recommendedName>
        <fullName evidence="4">SUEL-type lectin domain-containing protein</fullName>
    </recommendedName>
</protein>
<gene>
    <name evidence="5" type="ORF">CAPTEDRAFT_222884</name>
</gene>
<name>R7UA22_CAPTE</name>
<dbReference type="OrthoDB" id="6431754at2759"/>
<evidence type="ECO:0000259" key="4">
    <source>
        <dbReference type="PROSITE" id="PS50228"/>
    </source>
</evidence>
<feature type="region of interest" description="Disordered" evidence="1">
    <location>
        <begin position="377"/>
        <end position="398"/>
    </location>
</feature>
<feature type="chain" id="PRO_5008787796" description="SUEL-type lectin domain-containing protein" evidence="3">
    <location>
        <begin position="21"/>
        <end position="507"/>
    </location>
</feature>
<dbReference type="AlphaFoldDB" id="R7UA22"/>
<feature type="signal peptide" evidence="3">
    <location>
        <begin position="1"/>
        <end position="20"/>
    </location>
</feature>
<keyword evidence="2" id="KW-1133">Transmembrane helix</keyword>
<dbReference type="Gene3D" id="2.60.120.740">
    <property type="match status" value="1"/>
</dbReference>
<evidence type="ECO:0000313" key="7">
    <source>
        <dbReference type="Proteomes" id="UP000014760"/>
    </source>
</evidence>
<dbReference type="PANTHER" id="PTHR46780">
    <property type="entry name" value="PROTEIN EVA-1"/>
    <property type="match status" value="1"/>
</dbReference>
<keyword evidence="7" id="KW-1185">Reference proteome</keyword>
<evidence type="ECO:0000256" key="3">
    <source>
        <dbReference type="SAM" id="SignalP"/>
    </source>
</evidence>
<reference evidence="6" key="3">
    <citation type="submission" date="2015-06" db="UniProtKB">
        <authorList>
            <consortium name="EnsemblMetazoa"/>
        </authorList>
    </citation>
    <scope>IDENTIFICATION</scope>
</reference>
<keyword evidence="2" id="KW-0812">Transmembrane</keyword>
<sequence>MDGITFALMTAVCAFAFCQAGPQEPEEFCERDIFSPSCEENEVLLISHALYGRMRVGRCISRTYGGLGCSLDARRLLDAKCSGRRSCEVIVANMVPERMQPCPADLRGYLEVSYECVKVAYASPKYCQPSSVIELRQPVGYMSSLVTTETNCGSFDSPWWVAAKTGQTLRLTLLDFEEYLPSVGQPTCQVYVVIKEEGLQQAETVCASSAREKIVYISQSNTIEVRIVGGQSEEANRKTNHFLLKYEAIGCPDPTPPIHGWVKRVHNDVTIGCNASGANTKWRLKCQDNQWVGSYKNCSADGAVLTGQSSMGGFDSLSNAHGYSILIIVCIACLVGLGILLFGLIYLRRKRSEQRPRASPGSTVQRDLHSNYKTSDYQAHSLQQQSMSKSQDNLGSYVSSTENDYYRTWQLQRHSQQPPPAHAHGLSPTPSPFTPGLVPVQYYDERTGTGPGLATYNSDNRSRYSEHIYESPNFERKDFGITADGVPVDYFELDPDSPINHNPGIIK</sequence>
<organism evidence="5">
    <name type="scientific">Capitella teleta</name>
    <name type="common">Polychaete worm</name>
    <dbReference type="NCBI Taxonomy" id="283909"/>
    <lineage>
        <taxon>Eukaryota</taxon>
        <taxon>Metazoa</taxon>
        <taxon>Spiralia</taxon>
        <taxon>Lophotrochozoa</taxon>
        <taxon>Annelida</taxon>
        <taxon>Polychaeta</taxon>
        <taxon>Sedentaria</taxon>
        <taxon>Scolecida</taxon>
        <taxon>Capitellidae</taxon>
        <taxon>Capitella</taxon>
    </lineage>
</organism>